<organism evidence="1 2">
    <name type="scientific">Roridomyces roridus</name>
    <dbReference type="NCBI Taxonomy" id="1738132"/>
    <lineage>
        <taxon>Eukaryota</taxon>
        <taxon>Fungi</taxon>
        <taxon>Dikarya</taxon>
        <taxon>Basidiomycota</taxon>
        <taxon>Agaricomycotina</taxon>
        <taxon>Agaricomycetes</taxon>
        <taxon>Agaricomycetidae</taxon>
        <taxon>Agaricales</taxon>
        <taxon>Marasmiineae</taxon>
        <taxon>Mycenaceae</taxon>
        <taxon>Roridomyces</taxon>
    </lineage>
</organism>
<sequence>MSANTHVNPYSAWSNPRVRRAVPVATSVHGALPFAADTCTSNLVTFRFTAFNPSILNCTVIGANTMASYRITTDTTMAGYTTVKNQAGRTIALIEWRRDKPLVEIRNTVSKQAVANWLVPSCDAISHGEPHNSRLAGTYQLCR</sequence>
<dbReference type="EMBL" id="JARKIF010000021">
    <property type="protein sequence ID" value="KAJ7617037.1"/>
    <property type="molecule type" value="Genomic_DNA"/>
</dbReference>
<name>A0AAD7FD68_9AGAR</name>
<dbReference type="Proteomes" id="UP001221142">
    <property type="component" value="Unassembled WGS sequence"/>
</dbReference>
<accession>A0AAD7FD68</accession>
<dbReference type="AlphaFoldDB" id="A0AAD7FD68"/>
<keyword evidence="2" id="KW-1185">Reference proteome</keyword>
<proteinExistence type="predicted"/>
<evidence type="ECO:0000313" key="2">
    <source>
        <dbReference type="Proteomes" id="UP001221142"/>
    </source>
</evidence>
<protein>
    <submittedName>
        <fullName evidence="1">Uncharacterized protein</fullName>
    </submittedName>
</protein>
<comment type="caution">
    <text evidence="1">The sequence shown here is derived from an EMBL/GenBank/DDBJ whole genome shotgun (WGS) entry which is preliminary data.</text>
</comment>
<gene>
    <name evidence="1" type="ORF">FB45DRAFT_872526</name>
</gene>
<evidence type="ECO:0000313" key="1">
    <source>
        <dbReference type="EMBL" id="KAJ7617037.1"/>
    </source>
</evidence>
<reference evidence="1" key="1">
    <citation type="submission" date="2023-03" db="EMBL/GenBank/DDBJ databases">
        <title>Massive genome expansion in bonnet fungi (Mycena s.s.) driven by repeated elements and novel gene families across ecological guilds.</title>
        <authorList>
            <consortium name="Lawrence Berkeley National Laboratory"/>
            <person name="Harder C.B."/>
            <person name="Miyauchi S."/>
            <person name="Viragh M."/>
            <person name="Kuo A."/>
            <person name="Thoen E."/>
            <person name="Andreopoulos B."/>
            <person name="Lu D."/>
            <person name="Skrede I."/>
            <person name="Drula E."/>
            <person name="Henrissat B."/>
            <person name="Morin E."/>
            <person name="Kohler A."/>
            <person name="Barry K."/>
            <person name="LaButti K."/>
            <person name="Morin E."/>
            <person name="Salamov A."/>
            <person name="Lipzen A."/>
            <person name="Mereny Z."/>
            <person name="Hegedus B."/>
            <person name="Baldrian P."/>
            <person name="Stursova M."/>
            <person name="Weitz H."/>
            <person name="Taylor A."/>
            <person name="Grigoriev I.V."/>
            <person name="Nagy L.G."/>
            <person name="Martin F."/>
            <person name="Kauserud H."/>
        </authorList>
    </citation>
    <scope>NUCLEOTIDE SEQUENCE</scope>
    <source>
        <strain evidence="1">9284</strain>
    </source>
</reference>